<organism evidence="1 2">
    <name type="scientific">Ataeniobius toweri</name>
    <dbReference type="NCBI Taxonomy" id="208326"/>
    <lineage>
        <taxon>Eukaryota</taxon>
        <taxon>Metazoa</taxon>
        <taxon>Chordata</taxon>
        <taxon>Craniata</taxon>
        <taxon>Vertebrata</taxon>
        <taxon>Euteleostomi</taxon>
        <taxon>Actinopterygii</taxon>
        <taxon>Neopterygii</taxon>
        <taxon>Teleostei</taxon>
        <taxon>Neoteleostei</taxon>
        <taxon>Acanthomorphata</taxon>
        <taxon>Ovalentaria</taxon>
        <taxon>Atherinomorphae</taxon>
        <taxon>Cyprinodontiformes</taxon>
        <taxon>Goodeidae</taxon>
        <taxon>Ataeniobius</taxon>
    </lineage>
</organism>
<proteinExistence type="predicted"/>
<keyword evidence="2" id="KW-1185">Reference proteome</keyword>
<accession>A0ABU7A333</accession>
<dbReference type="Proteomes" id="UP001345963">
    <property type="component" value="Unassembled WGS sequence"/>
</dbReference>
<protein>
    <submittedName>
        <fullName evidence="1">Uncharacterized protein</fullName>
    </submittedName>
</protein>
<comment type="caution">
    <text evidence="1">The sequence shown here is derived from an EMBL/GenBank/DDBJ whole genome shotgun (WGS) entry which is preliminary data.</text>
</comment>
<evidence type="ECO:0000313" key="2">
    <source>
        <dbReference type="Proteomes" id="UP001345963"/>
    </source>
</evidence>
<evidence type="ECO:0000313" key="1">
    <source>
        <dbReference type="EMBL" id="MED6232353.1"/>
    </source>
</evidence>
<gene>
    <name evidence="1" type="ORF">ATANTOWER_028241</name>
</gene>
<dbReference type="EMBL" id="JAHUTI010000707">
    <property type="protein sequence ID" value="MED6232353.1"/>
    <property type="molecule type" value="Genomic_DNA"/>
</dbReference>
<name>A0ABU7A333_9TELE</name>
<sequence>MNTRCTEVFRVYAKVDGAEYRAIQEENLLERGLSSRWTSSICPCTSTAKLPSQHTIKFCSGLIMSN</sequence>
<reference evidence="1 2" key="1">
    <citation type="submission" date="2021-07" db="EMBL/GenBank/DDBJ databases">
        <authorList>
            <person name="Palmer J.M."/>
        </authorList>
    </citation>
    <scope>NUCLEOTIDE SEQUENCE [LARGE SCALE GENOMIC DNA]</scope>
    <source>
        <strain evidence="1 2">AT_MEX2019</strain>
        <tissue evidence="1">Muscle</tissue>
    </source>
</reference>